<dbReference type="AlphaFoldDB" id="E4XUN7"/>
<proteinExistence type="predicted"/>
<accession>E4XUN7</accession>
<name>E4XUN7_OIKDI</name>
<gene>
    <name evidence="2" type="ORF">GSOID_T00004746001</name>
</gene>
<sequence>MERQELLNNLLSAEELTITSPTTDPSARGTKVSEEQLKMLGISLKHPSNEKAKASDSHIESASNNPASQVGVKLDPIGSSQFPNTSVDVKVENQPPVQIKQEPKEPSPTDKTGSEKLGELNKNPNSSRKRKKSLESKPQKKRKRDVDSSQYSAMSIQLGLTEAPVKVNIDPCVPLGGGTLLGAIARTTTESEESWTGHWASGGWSNTSASFYDVIVNFKNFTEMTKSDDVQKILDLSATFGQRKSFFSVSLTDEENSSEEESSIQDLSLTEMGNIGSLEEIAPRISHDFPVAPASPEVHERGVFTFLDKEGIFDSLSVATKERSCPSPELPMPSDTPRDPVTVTLTFRPDQAGQPGDKSNIENALKAISNIIGIKIEGYRVSQNGSPAQQHKTAVADAPIKEETRRCSKCGEHIIGEANKKPITSKQHPDSFYCTVSCRVIDQAFKEEASKLKISPSAADKTQKVHAYKRRNYRICLADLIDSDTSVFTDDLPDIAPQKISSRGRRQTSETHLVNFGRPLLHKNVLWNVWNNKFASIPKVKSITLTV</sequence>
<reference evidence="2" key="1">
    <citation type="journal article" date="2010" name="Science">
        <title>Plasticity of animal genome architecture unmasked by rapid evolution of a pelagic tunicate.</title>
        <authorList>
            <person name="Denoeud F."/>
            <person name="Henriet S."/>
            <person name="Mungpakdee S."/>
            <person name="Aury J.M."/>
            <person name="Da Silva C."/>
            <person name="Brinkmann H."/>
            <person name="Mikhaleva J."/>
            <person name="Olsen L.C."/>
            <person name="Jubin C."/>
            <person name="Canestro C."/>
            <person name="Bouquet J.M."/>
            <person name="Danks G."/>
            <person name="Poulain J."/>
            <person name="Campsteijn C."/>
            <person name="Adamski M."/>
            <person name="Cross I."/>
            <person name="Yadetie F."/>
            <person name="Muffato M."/>
            <person name="Louis A."/>
            <person name="Butcher S."/>
            <person name="Tsagkogeorga G."/>
            <person name="Konrad A."/>
            <person name="Singh S."/>
            <person name="Jensen M.F."/>
            <person name="Cong E.H."/>
            <person name="Eikeseth-Otteraa H."/>
            <person name="Noel B."/>
            <person name="Anthouard V."/>
            <person name="Porcel B.M."/>
            <person name="Kachouri-Lafond R."/>
            <person name="Nishino A."/>
            <person name="Ugolini M."/>
            <person name="Chourrout P."/>
            <person name="Nishida H."/>
            <person name="Aasland R."/>
            <person name="Huzurbazar S."/>
            <person name="Westhof E."/>
            <person name="Delsuc F."/>
            <person name="Lehrach H."/>
            <person name="Reinhardt R."/>
            <person name="Weissenbach J."/>
            <person name="Roy S.W."/>
            <person name="Artiguenave F."/>
            <person name="Postlethwait J.H."/>
            <person name="Manak J.R."/>
            <person name="Thompson E.M."/>
            <person name="Jaillon O."/>
            <person name="Du Pasquier L."/>
            <person name="Boudinot P."/>
            <person name="Liberles D.A."/>
            <person name="Volff J.N."/>
            <person name="Philippe H."/>
            <person name="Lenhard B."/>
            <person name="Roest Crollius H."/>
            <person name="Wincker P."/>
            <person name="Chourrout D."/>
        </authorList>
    </citation>
    <scope>NUCLEOTIDE SEQUENCE [LARGE SCALE GENOMIC DNA]</scope>
</reference>
<evidence type="ECO:0000313" key="2">
    <source>
        <dbReference type="EMBL" id="CBY13434.1"/>
    </source>
</evidence>
<dbReference type="InParanoid" id="E4XUN7"/>
<keyword evidence="3" id="KW-1185">Reference proteome</keyword>
<feature type="region of interest" description="Disordered" evidence="1">
    <location>
        <begin position="13"/>
        <end position="32"/>
    </location>
</feature>
<protein>
    <submittedName>
        <fullName evidence="2">Uncharacterized protein</fullName>
    </submittedName>
</protein>
<dbReference type="Proteomes" id="UP000001307">
    <property type="component" value="Unassembled WGS sequence"/>
</dbReference>
<feature type="region of interest" description="Disordered" evidence="1">
    <location>
        <begin position="43"/>
        <end position="152"/>
    </location>
</feature>
<feature type="compositionally biased region" description="Basic and acidic residues" evidence="1">
    <location>
        <begin position="47"/>
        <end position="59"/>
    </location>
</feature>
<evidence type="ECO:0000256" key="1">
    <source>
        <dbReference type="SAM" id="MobiDB-lite"/>
    </source>
</evidence>
<organism evidence="2">
    <name type="scientific">Oikopleura dioica</name>
    <name type="common">Tunicate</name>
    <dbReference type="NCBI Taxonomy" id="34765"/>
    <lineage>
        <taxon>Eukaryota</taxon>
        <taxon>Metazoa</taxon>
        <taxon>Chordata</taxon>
        <taxon>Tunicata</taxon>
        <taxon>Appendicularia</taxon>
        <taxon>Copelata</taxon>
        <taxon>Oikopleuridae</taxon>
        <taxon>Oikopleura</taxon>
    </lineage>
</organism>
<dbReference type="EMBL" id="FN653187">
    <property type="protein sequence ID" value="CBY13434.1"/>
    <property type="molecule type" value="Genomic_DNA"/>
</dbReference>
<evidence type="ECO:0000313" key="3">
    <source>
        <dbReference type="Proteomes" id="UP000001307"/>
    </source>
</evidence>
<feature type="compositionally biased region" description="Polar residues" evidence="1">
    <location>
        <begin position="78"/>
        <end position="87"/>
    </location>
</feature>
<feature type="compositionally biased region" description="Basic and acidic residues" evidence="1">
    <location>
        <begin position="101"/>
        <end position="119"/>
    </location>
</feature>